<dbReference type="AlphaFoldDB" id="X1AKS3"/>
<comment type="caution">
    <text evidence="1">The sequence shown here is derived from an EMBL/GenBank/DDBJ whole genome shotgun (WGS) entry which is preliminary data.</text>
</comment>
<organism evidence="1">
    <name type="scientific">marine sediment metagenome</name>
    <dbReference type="NCBI Taxonomy" id="412755"/>
    <lineage>
        <taxon>unclassified sequences</taxon>
        <taxon>metagenomes</taxon>
        <taxon>ecological metagenomes</taxon>
    </lineage>
</organism>
<evidence type="ECO:0000313" key="1">
    <source>
        <dbReference type="EMBL" id="GAG83170.1"/>
    </source>
</evidence>
<reference evidence="1" key="1">
    <citation type="journal article" date="2014" name="Front. Microbiol.">
        <title>High frequency of phylogenetically diverse reductive dehalogenase-homologous genes in deep subseafloor sedimentary metagenomes.</title>
        <authorList>
            <person name="Kawai M."/>
            <person name="Futagami T."/>
            <person name="Toyoda A."/>
            <person name="Takaki Y."/>
            <person name="Nishi S."/>
            <person name="Hori S."/>
            <person name="Arai W."/>
            <person name="Tsubouchi T."/>
            <person name="Morono Y."/>
            <person name="Uchiyama I."/>
            <person name="Ito T."/>
            <person name="Fujiyama A."/>
            <person name="Inagaki F."/>
            <person name="Takami H."/>
        </authorList>
    </citation>
    <scope>NUCLEOTIDE SEQUENCE</scope>
    <source>
        <strain evidence="1">Expedition CK06-06</strain>
    </source>
</reference>
<dbReference type="EMBL" id="BART01012613">
    <property type="protein sequence ID" value="GAG83170.1"/>
    <property type="molecule type" value="Genomic_DNA"/>
</dbReference>
<accession>X1AKS3</accession>
<protein>
    <submittedName>
        <fullName evidence="1">Uncharacterized protein</fullName>
    </submittedName>
</protein>
<sequence length="203" mass="23043">MMKILKVAHFGNFAPNSCGLFHTTKDTVLAERSVGIDSQFIDWGYAKEYSQQYSRVGLSYEGVTTIAPQWAIDKADILVLHSALPKFVKDCGKPIVSAIHGRPEYSFDCERLKKGATLNLYHNFSKDPQPLRKQQLNLRLQHQHQAWQKGPIYQTQLEHSKQKSAGLVIILMGVAGLHKLELLLQGDSRLNWLLFTLPIYENP</sequence>
<proteinExistence type="predicted"/>
<gene>
    <name evidence="1" type="ORF">S01H4_26230</name>
</gene>
<name>X1AKS3_9ZZZZ</name>